<dbReference type="GO" id="GO:0034220">
    <property type="term" value="P:monoatomic ion transmembrane transport"/>
    <property type="evidence" value="ECO:0007669"/>
    <property type="project" value="InterPro"/>
</dbReference>
<evidence type="ECO:0000313" key="7">
    <source>
        <dbReference type="Proteomes" id="UP000502608"/>
    </source>
</evidence>
<evidence type="ECO:0000313" key="6">
    <source>
        <dbReference type="EMBL" id="QIR14134.1"/>
    </source>
</evidence>
<protein>
    <submittedName>
        <fullName evidence="6">Porin</fullName>
    </submittedName>
</protein>
<dbReference type="InterPro" id="IPR001897">
    <property type="entry name" value="Porin_gammaproteobac"/>
</dbReference>
<feature type="signal peptide" evidence="5">
    <location>
        <begin position="1"/>
        <end position="21"/>
    </location>
</feature>
<dbReference type="InterPro" id="IPR033900">
    <property type="entry name" value="Gram_neg_porin_domain"/>
</dbReference>
<dbReference type="EMBL" id="CP050313">
    <property type="protein sequence ID" value="QIR14134.1"/>
    <property type="molecule type" value="Genomic_DNA"/>
</dbReference>
<dbReference type="KEGG" id="saes:HBH39_06240"/>
<accession>A0A6G9QHV2</accession>
<reference evidence="6 7" key="1">
    <citation type="submission" date="2020-03" db="EMBL/GenBank/DDBJ databases">
        <title>Complete genome sequence of Shewanella sp.</title>
        <authorList>
            <person name="Kim Y.-S."/>
            <person name="Kim S.-J."/>
            <person name="Jung H.-K."/>
            <person name="Kim K.-H."/>
        </authorList>
    </citation>
    <scope>NUCLEOTIDE SEQUENCE [LARGE SCALE GENOMIC DNA]</scope>
    <source>
        <strain evidence="6 7">PN3F2</strain>
    </source>
</reference>
<gene>
    <name evidence="6" type="ORF">HBH39_06240</name>
</gene>
<dbReference type="GO" id="GO:0015288">
    <property type="term" value="F:porin activity"/>
    <property type="evidence" value="ECO:0007669"/>
    <property type="project" value="InterPro"/>
</dbReference>
<dbReference type="InterPro" id="IPR001702">
    <property type="entry name" value="Porin_Gram-ve"/>
</dbReference>
<dbReference type="PANTHER" id="PTHR34501:SF2">
    <property type="entry name" value="OUTER MEMBRANE PORIN F-RELATED"/>
    <property type="match status" value="1"/>
</dbReference>
<evidence type="ECO:0000256" key="4">
    <source>
        <dbReference type="ARBA" id="ARBA00023136"/>
    </source>
</evidence>
<dbReference type="PRINTS" id="PR00183">
    <property type="entry name" value="ECOLIPORIN"/>
</dbReference>
<organism evidence="6 7">
    <name type="scientific">Shewanella aestuarii</name>
    <dbReference type="NCBI Taxonomy" id="1028752"/>
    <lineage>
        <taxon>Bacteria</taxon>
        <taxon>Pseudomonadati</taxon>
        <taxon>Pseudomonadota</taxon>
        <taxon>Gammaproteobacteria</taxon>
        <taxon>Alteromonadales</taxon>
        <taxon>Shewanellaceae</taxon>
        <taxon>Shewanella</taxon>
    </lineage>
</organism>
<name>A0A6G9QHV2_9GAMM</name>
<keyword evidence="7" id="KW-1185">Reference proteome</keyword>
<comment type="subcellular location">
    <subcellularLocation>
        <location evidence="1">Cell outer membrane</location>
        <topology evidence="1">Multi-pass membrane protein</topology>
    </subcellularLocation>
</comment>
<evidence type="ECO:0000256" key="3">
    <source>
        <dbReference type="ARBA" id="ARBA00022729"/>
    </source>
</evidence>
<evidence type="ECO:0000256" key="2">
    <source>
        <dbReference type="ARBA" id="ARBA00007539"/>
    </source>
</evidence>
<dbReference type="PANTHER" id="PTHR34501">
    <property type="entry name" value="PROTEIN YDDL-RELATED"/>
    <property type="match status" value="1"/>
</dbReference>
<dbReference type="Gene3D" id="2.40.160.10">
    <property type="entry name" value="Porin"/>
    <property type="match status" value="1"/>
</dbReference>
<dbReference type="GO" id="GO:0009279">
    <property type="term" value="C:cell outer membrane"/>
    <property type="evidence" value="ECO:0007669"/>
    <property type="project" value="UniProtKB-SubCell"/>
</dbReference>
<dbReference type="InterPro" id="IPR050298">
    <property type="entry name" value="Gram-neg_bact_OMP"/>
</dbReference>
<proteinExistence type="inferred from homology"/>
<dbReference type="AlphaFoldDB" id="A0A6G9QHV2"/>
<dbReference type="Proteomes" id="UP000502608">
    <property type="component" value="Chromosome"/>
</dbReference>
<dbReference type="RefSeq" id="WP_167676580.1">
    <property type="nucleotide sequence ID" value="NZ_CP050313.1"/>
</dbReference>
<dbReference type="CDD" id="cd00342">
    <property type="entry name" value="gram_neg_porins"/>
    <property type="match status" value="1"/>
</dbReference>
<keyword evidence="3 5" id="KW-0732">Signal</keyword>
<comment type="similarity">
    <text evidence="2">Belongs to the Gram-negative porin family.</text>
</comment>
<dbReference type="Pfam" id="PF00267">
    <property type="entry name" value="Porin_1"/>
    <property type="match status" value="1"/>
</dbReference>
<keyword evidence="4" id="KW-0472">Membrane</keyword>
<dbReference type="InterPro" id="IPR023614">
    <property type="entry name" value="Porin_dom_sf"/>
</dbReference>
<feature type="chain" id="PRO_5026220251" evidence="5">
    <location>
        <begin position="22"/>
        <end position="402"/>
    </location>
</feature>
<evidence type="ECO:0000256" key="5">
    <source>
        <dbReference type="SAM" id="SignalP"/>
    </source>
</evidence>
<evidence type="ECO:0000256" key="1">
    <source>
        <dbReference type="ARBA" id="ARBA00004571"/>
    </source>
</evidence>
<dbReference type="SUPFAM" id="SSF56935">
    <property type="entry name" value="Porins"/>
    <property type="match status" value="1"/>
</dbReference>
<sequence>MKKTLVASALAAVMFVPAASAIEIYKDEKNSVEIGGFIDARIFSGQGETEVVNGASRINFGFDRQMGDGWNTFAKFEWGVNPFGDSKIQYNNDQLSYANGDFLANRLGYVGIGHDTYGTFTIGKQWGAWYDVVYNTNYGFVWDGDASGTYTYNKGDGSVNGTGRGDKTVQYRNAFGDFSFVVQAQLKHDKFEVFDDGSIGENGEDIAPLSGDAIAEVEYDNTYGVALTYQATDKFVITAGYNTGKFDGVICEIGASDKCSGPSIDATDKIYGLGVTYGNWDAEGIYFAANYSKQENHDVDNAGRLMAEAYGVETLLSYRFDNNIRAFLSYNILDAGDQYSTDYEGDKFKRQFTVAGVHYIWDANTTIYFEGRFDSSDFRGSLEDQMKLSDNDGIGFGVRYVL</sequence>